<dbReference type="GO" id="GO:0005975">
    <property type="term" value="P:carbohydrate metabolic process"/>
    <property type="evidence" value="ECO:0007669"/>
    <property type="project" value="InterPro"/>
</dbReference>
<dbReference type="Gene3D" id="1.50.10.20">
    <property type="match status" value="1"/>
</dbReference>
<dbReference type="EMBL" id="ML986490">
    <property type="protein sequence ID" value="KAF2277671.1"/>
    <property type="molecule type" value="Genomic_DNA"/>
</dbReference>
<dbReference type="Proteomes" id="UP000800097">
    <property type="component" value="Unassembled WGS sequence"/>
</dbReference>
<organism evidence="1 2">
    <name type="scientific">Westerdykella ornata</name>
    <dbReference type="NCBI Taxonomy" id="318751"/>
    <lineage>
        <taxon>Eukaryota</taxon>
        <taxon>Fungi</taxon>
        <taxon>Dikarya</taxon>
        <taxon>Ascomycota</taxon>
        <taxon>Pezizomycotina</taxon>
        <taxon>Dothideomycetes</taxon>
        <taxon>Pleosporomycetidae</taxon>
        <taxon>Pleosporales</taxon>
        <taxon>Sporormiaceae</taxon>
        <taxon>Westerdykella</taxon>
    </lineage>
</organism>
<sequence>MRTVGAGYLEHAKEAAAKLQSYWYDDSTGLWAQRWWESANMATTLAKLGLLGQDSHSFAIPILQTTFSKSPNLNGARGWKNTYYDDEGWWALAWLATFDLTGEHRYLDAAKDLFLDMTSGWTTPCGGGIWWDKNHFSIAAISNELFLSVAAQLANRVSDQELKNYFIGWAQVEFAWFSNSGIINGDNLVNDGIDQHSCQNDRKPTYTYNQGVILGGLAELAKATGNSTYLSFATRIARAAISKLSSPNGILTEPVDAIDEQGAMFKGAFVRGLAALQKEVHVNEFREYLMRNADSMWEKARDDGGHMGSDWEGKKQGFRGATSHASGLDVLVAAAEVV</sequence>
<keyword evidence="1" id="KW-0378">Hydrolase</keyword>
<accession>A0A6A6JM53</accession>
<protein>
    <submittedName>
        <fullName evidence="1">Glycosyl hydrolase</fullName>
    </submittedName>
</protein>
<dbReference type="SUPFAM" id="SSF48208">
    <property type="entry name" value="Six-hairpin glycosidases"/>
    <property type="match status" value="1"/>
</dbReference>
<dbReference type="InterPro" id="IPR005198">
    <property type="entry name" value="Glyco_hydro_76"/>
</dbReference>
<name>A0A6A6JM53_WESOR</name>
<dbReference type="RefSeq" id="XP_033655210.1">
    <property type="nucleotide sequence ID" value="XM_033802216.1"/>
</dbReference>
<gene>
    <name evidence="1" type="ORF">EI97DRAFT_489229</name>
</gene>
<dbReference type="GeneID" id="54555391"/>
<dbReference type="AlphaFoldDB" id="A0A6A6JM53"/>
<dbReference type="PANTHER" id="PTHR47791">
    <property type="entry name" value="MEIOTICALLY UP-REGULATED GENE 191 PROTEIN"/>
    <property type="match status" value="1"/>
</dbReference>
<dbReference type="OrthoDB" id="9984024at2759"/>
<evidence type="ECO:0000313" key="1">
    <source>
        <dbReference type="EMBL" id="KAF2277671.1"/>
    </source>
</evidence>
<dbReference type="GO" id="GO:0016787">
    <property type="term" value="F:hydrolase activity"/>
    <property type="evidence" value="ECO:0007669"/>
    <property type="project" value="UniProtKB-KW"/>
</dbReference>
<dbReference type="InterPro" id="IPR008928">
    <property type="entry name" value="6-hairpin_glycosidase_sf"/>
</dbReference>
<keyword evidence="2" id="KW-1185">Reference proteome</keyword>
<evidence type="ECO:0000313" key="2">
    <source>
        <dbReference type="Proteomes" id="UP000800097"/>
    </source>
</evidence>
<dbReference type="InterPro" id="IPR053169">
    <property type="entry name" value="MUG_Protein"/>
</dbReference>
<dbReference type="PANTHER" id="PTHR47791:SF1">
    <property type="entry name" value="ENDO MANNANASE, GH76 FAMILY (EUROFUNG)"/>
    <property type="match status" value="1"/>
</dbReference>
<proteinExistence type="predicted"/>
<reference evidence="1" key="1">
    <citation type="journal article" date="2020" name="Stud. Mycol.">
        <title>101 Dothideomycetes genomes: a test case for predicting lifestyles and emergence of pathogens.</title>
        <authorList>
            <person name="Haridas S."/>
            <person name="Albert R."/>
            <person name="Binder M."/>
            <person name="Bloem J."/>
            <person name="Labutti K."/>
            <person name="Salamov A."/>
            <person name="Andreopoulos B."/>
            <person name="Baker S."/>
            <person name="Barry K."/>
            <person name="Bills G."/>
            <person name="Bluhm B."/>
            <person name="Cannon C."/>
            <person name="Castanera R."/>
            <person name="Culley D."/>
            <person name="Daum C."/>
            <person name="Ezra D."/>
            <person name="Gonzalez J."/>
            <person name="Henrissat B."/>
            <person name="Kuo A."/>
            <person name="Liang C."/>
            <person name="Lipzen A."/>
            <person name="Lutzoni F."/>
            <person name="Magnuson J."/>
            <person name="Mondo S."/>
            <person name="Nolan M."/>
            <person name="Ohm R."/>
            <person name="Pangilinan J."/>
            <person name="Park H.-J."/>
            <person name="Ramirez L."/>
            <person name="Alfaro M."/>
            <person name="Sun H."/>
            <person name="Tritt A."/>
            <person name="Yoshinaga Y."/>
            <person name="Zwiers L.-H."/>
            <person name="Turgeon B."/>
            <person name="Goodwin S."/>
            <person name="Spatafora J."/>
            <person name="Crous P."/>
            <person name="Grigoriev I."/>
        </authorList>
    </citation>
    <scope>NUCLEOTIDE SEQUENCE</scope>
    <source>
        <strain evidence="1">CBS 379.55</strain>
    </source>
</reference>
<dbReference type="Pfam" id="PF03663">
    <property type="entry name" value="Glyco_hydro_76"/>
    <property type="match status" value="1"/>
</dbReference>